<accession>A0A645JH22</accession>
<feature type="domain" description="FAD/NAD(P)-binding" evidence="1">
    <location>
        <begin position="23"/>
        <end position="90"/>
    </location>
</feature>
<dbReference type="Pfam" id="PF07992">
    <property type="entry name" value="Pyr_redox_2"/>
    <property type="match status" value="1"/>
</dbReference>
<dbReference type="Gene3D" id="3.50.50.60">
    <property type="entry name" value="FAD/NAD(P)-binding domain"/>
    <property type="match status" value="2"/>
</dbReference>
<dbReference type="PANTHER" id="PTHR42783">
    <property type="entry name" value="GLUTAMATE SYNTHASE [NADPH] SMALL CHAIN"/>
    <property type="match status" value="1"/>
</dbReference>
<evidence type="ECO:0000259" key="1">
    <source>
        <dbReference type="Pfam" id="PF07992"/>
    </source>
</evidence>
<dbReference type="PRINTS" id="PR00368">
    <property type="entry name" value="FADPNR"/>
</dbReference>
<sequence>MELGEPDASGRRRPVEIPDSEFDLAVDTVVIAIGQGPNPLVQSTTKGLDTNKRGNIIADSETGATSKPGVFAGGDIVTGAATVILAMGAGKKAAAAIDQYLMAKRAETK</sequence>
<dbReference type="EMBL" id="VSSQ01132189">
    <property type="protein sequence ID" value="MPN58883.1"/>
    <property type="molecule type" value="Genomic_DNA"/>
</dbReference>
<gene>
    <name evidence="2" type="primary">sfrB_12</name>
    <name evidence="2" type="ORF">SDC9_206599</name>
</gene>
<dbReference type="PANTHER" id="PTHR42783:SF3">
    <property type="entry name" value="GLUTAMATE SYNTHASE [NADPH] SMALL CHAIN-RELATED"/>
    <property type="match status" value="1"/>
</dbReference>
<dbReference type="AlphaFoldDB" id="A0A645JH22"/>
<dbReference type="EC" id="1.-.-.-" evidence="2"/>
<organism evidence="2">
    <name type="scientific">bioreactor metagenome</name>
    <dbReference type="NCBI Taxonomy" id="1076179"/>
    <lineage>
        <taxon>unclassified sequences</taxon>
        <taxon>metagenomes</taxon>
        <taxon>ecological metagenomes</taxon>
    </lineage>
</organism>
<dbReference type="SUPFAM" id="SSF51905">
    <property type="entry name" value="FAD/NAD(P)-binding domain"/>
    <property type="match status" value="1"/>
</dbReference>
<evidence type="ECO:0000313" key="2">
    <source>
        <dbReference type="EMBL" id="MPN58883.1"/>
    </source>
</evidence>
<protein>
    <submittedName>
        <fullName evidence="2">NADPH-Fe(3+) oxidoreductase subunit beta</fullName>
        <ecNumber evidence="2">1.-.-.-</ecNumber>
    </submittedName>
</protein>
<dbReference type="InterPro" id="IPR023753">
    <property type="entry name" value="FAD/NAD-binding_dom"/>
</dbReference>
<reference evidence="2" key="1">
    <citation type="submission" date="2019-08" db="EMBL/GenBank/DDBJ databases">
        <authorList>
            <person name="Kucharzyk K."/>
            <person name="Murdoch R.W."/>
            <person name="Higgins S."/>
            <person name="Loffler F."/>
        </authorList>
    </citation>
    <scope>NUCLEOTIDE SEQUENCE</scope>
</reference>
<proteinExistence type="predicted"/>
<comment type="caution">
    <text evidence="2">The sequence shown here is derived from an EMBL/GenBank/DDBJ whole genome shotgun (WGS) entry which is preliminary data.</text>
</comment>
<keyword evidence="2" id="KW-0560">Oxidoreductase</keyword>
<dbReference type="InterPro" id="IPR036188">
    <property type="entry name" value="FAD/NAD-bd_sf"/>
</dbReference>
<dbReference type="GO" id="GO:0016491">
    <property type="term" value="F:oxidoreductase activity"/>
    <property type="evidence" value="ECO:0007669"/>
    <property type="project" value="UniProtKB-KW"/>
</dbReference>
<name>A0A645JH22_9ZZZZ</name>